<keyword evidence="1" id="KW-0472">Membrane</keyword>
<proteinExistence type="predicted"/>
<dbReference type="AlphaFoldDB" id="A0A0A2LZQ9"/>
<dbReference type="RefSeq" id="WP_020213913.1">
    <property type="nucleotide sequence ID" value="NZ_JRLX01000043.1"/>
</dbReference>
<feature type="domain" description="CAAX prenyl protease 2/Lysostaphin resistance protein A-like" evidence="2">
    <location>
        <begin position="73"/>
        <end position="178"/>
    </location>
</feature>
<feature type="transmembrane region" description="Helical" evidence="1">
    <location>
        <begin position="137"/>
        <end position="159"/>
    </location>
</feature>
<gene>
    <name evidence="3" type="ORF">Q765_20375</name>
</gene>
<dbReference type="Proteomes" id="UP000030152">
    <property type="component" value="Unassembled WGS sequence"/>
</dbReference>
<dbReference type="InterPro" id="IPR003675">
    <property type="entry name" value="Rce1/LyrA-like_dom"/>
</dbReference>
<name>A0A0A2LZQ9_9FLAO</name>
<sequence>MIKTILRDLFSFIKKPDDTQSRLTVKSKFLYILILLVFEFILSYLFIFPVLEEIDSILNLRSVDNEYYTALKSVILFVIVVPFGEELLFRYFLRYKGLKTKVISAAAWSRFFPFLVYSFAICFGFMHIANYTNSSNLFYALSPLIILTQLTGGLVITFIRVRLNFIWGFLYHALWNFMVMIAIPAVEVSYTEPYTEHTKNYTIAIEEKLFFDNDKEQSIKIDSTGGKIHGITVKQYYLQTLLDTLYTKDRYYGGEALINLNLTSKDGVTKEGIINILKKEYEIE</sequence>
<keyword evidence="4" id="KW-1185">Reference proteome</keyword>
<organism evidence="3 4">
    <name type="scientific">Flavobacterium rivuli WB 3.3-2 = DSM 21788</name>
    <dbReference type="NCBI Taxonomy" id="1121895"/>
    <lineage>
        <taxon>Bacteria</taxon>
        <taxon>Pseudomonadati</taxon>
        <taxon>Bacteroidota</taxon>
        <taxon>Flavobacteriia</taxon>
        <taxon>Flavobacteriales</taxon>
        <taxon>Flavobacteriaceae</taxon>
        <taxon>Flavobacterium</taxon>
    </lineage>
</organism>
<reference evidence="3 4" key="1">
    <citation type="submission" date="2013-09" db="EMBL/GenBank/DDBJ databases">
        <authorList>
            <person name="Zeng Z."/>
            <person name="Chen C."/>
        </authorList>
    </citation>
    <scope>NUCLEOTIDE SEQUENCE [LARGE SCALE GENOMIC DNA]</scope>
    <source>
        <strain evidence="3 4">WB 3.3-2</strain>
    </source>
</reference>
<keyword evidence="1" id="KW-1133">Transmembrane helix</keyword>
<feature type="transmembrane region" description="Helical" evidence="1">
    <location>
        <begin position="71"/>
        <end position="93"/>
    </location>
</feature>
<evidence type="ECO:0000313" key="4">
    <source>
        <dbReference type="Proteomes" id="UP000030152"/>
    </source>
</evidence>
<feature type="transmembrane region" description="Helical" evidence="1">
    <location>
        <begin position="114"/>
        <end position="131"/>
    </location>
</feature>
<feature type="transmembrane region" description="Helical" evidence="1">
    <location>
        <begin position="29"/>
        <end position="51"/>
    </location>
</feature>
<dbReference type="eggNOG" id="COG1266">
    <property type="taxonomic scope" value="Bacteria"/>
</dbReference>
<evidence type="ECO:0000313" key="3">
    <source>
        <dbReference type="EMBL" id="KGO84658.1"/>
    </source>
</evidence>
<dbReference type="Pfam" id="PF02517">
    <property type="entry name" value="Rce1-like"/>
    <property type="match status" value="1"/>
</dbReference>
<dbReference type="EMBL" id="JRLX01000043">
    <property type="protein sequence ID" value="KGO84658.1"/>
    <property type="molecule type" value="Genomic_DNA"/>
</dbReference>
<accession>A0A0A2LZQ9</accession>
<keyword evidence="1" id="KW-0812">Transmembrane</keyword>
<feature type="transmembrane region" description="Helical" evidence="1">
    <location>
        <begin position="166"/>
        <end position="186"/>
    </location>
</feature>
<comment type="caution">
    <text evidence="3">The sequence shown here is derived from an EMBL/GenBank/DDBJ whole genome shotgun (WGS) entry which is preliminary data.</text>
</comment>
<evidence type="ECO:0000259" key="2">
    <source>
        <dbReference type="Pfam" id="PF02517"/>
    </source>
</evidence>
<protein>
    <recommendedName>
        <fullName evidence="2">CAAX prenyl protease 2/Lysostaphin resistance protein A-like domain-containing protein</fullName>
    </recommendedName>
</protein>
<dbReference type="GO" id="GO:0080120">
    <property type="term" value="P:CAAX-box protein maturation"/>
    <property type="evidence" value="ECO:0007669"/>
    <property type="project" value="UniProtKB-ARBA"/>
</dbReference>
<evidence type="ECO:0000256" key="1">
    <source>
        <dbReference type="SAM" id="Phobius"/>
    </source>
</evidence>
<dbReference type="GO" id="GO:0004175">
    <property type="term" value="F:endopeptidase activity"/>
    <property type="evidence" value="ECO:0007669"/>
    <property type="project" value="UniProtKB-ARBA"/>
</dbReference>